<name>A0AAV7ZRR8_9EUKA</name>
<feature type="region of interest" description="Disordered" evidence="1">
    <location>
        <begin position="1472"/>
        <end position="1505"/>
    </location>
</feature>
<feature type="compositionally biased region" description="Low complexity" evidence="1">
    <location>
        <begin position="155"/>
        <end position="166"/>
    </location>
</feature>
<evidence type="ECO:0000256" key="1">
    <source>
        <dbReference type="SAM" id="MobiDB-lite"/>
    </source>
</evidence>
<feature type="compositionally biased region" description="Basic and acidic residues" evidence="1">
    <location>
        <begin position="1485"/>
        <end position="1495"/>
    </location>
</feature>
<evidence type="ECO:0000313" key="3">
    <source>
        <dbReference type="Proteomes" id="UP001146793"/>
    </source>
</evidence>
<dbReference type="EMBL" id="JANTQA010000026">
    <property type="protein sequence ID" value="KAJ3443058.1"/>
    <property type="molecule type" value="Genomic_DNA"/>
</dbReference>
<gene>
    <name evidence="2" type="ORF">M0812_12817</name>
</gene>
<comment type="caution">
    <text evidence="2">The sequence shown here is derived from an EMBL/GenBank/DDBJ whole genome shotgun (WGS) entry which is preliminary data.</text>
</comment>
<feature type="region of interest" description="Disordered" evidence="1">
    <location>
        <begin position="133"/>
        <end position="194"/>
    </location>
</feature>
<reference evidence="2" key="1">
    <citation type="submission" date="2022-08" db="EMBL/GenBank/DDBJ databases">
        <title>Novel sulphate-reducing endosymbionts in the free-living metamonad Anaeramoeba.</title>
        <authorList>
            <person name="Jerlstrom-Hultqvist J."/>
            <person name="Cepicka I."/>
            <person name="Gallot-Lavallee L."/>
            <person name="Salas-Leiva D."/>
            <person name="Curtis B.A."/>
            <person name="Zahonova K."/>
            <person name="Pipaliya S."/>
            <person name="Dacks J."/>
            <person name="Roger A.J."/>
        </authorList>
    </citation>
    <scope>NUCLEOTIDE SEQUENCE</scope>
    <source>
        <strain evidence="2">Busselton2</strain>
    </source>
</reference>
<protein>
    <submittedName>
        <fullName evidence="2">Uncharacterized protein</fullName>
    </submittedName>
</protein>
<proteinExistence type="predicted"/>
<feature type="compositionally biased region" description="Acidic residues" evidence="1">
    <location>
        <begin position="167"/>
        <end position="184"/>
    </location>
</feature>
<feature type="region of interest" description="Disordered" evidence="1">
    <location>
        <begin position="781"/>
        <end position="801"/>
    </location>
</feature>
<accession>A0AAV7ZRR8</accession>
<organism evidence="2 3">
    <name type="scientific">Anaeramoeba flamelloides</name>
    <dbReference type="NCBI Taxonomy" id="1746091"/>
    <lineage>
        <taxon>Eukaryota</taxon>
        <taxon>Metamonada</taxon>
        <taxon>Anaeramoebidae</taxon>
        <taxon>Anaeramoeba</taxon>
    </lineage>
</organism>
<dbReference type="Proteomes" id="UP001146793">
    <property type="component" value="Unassembled WGS sequence"/>
</dbReference>
<sequence>MLSNYKQNKQLPLSNKEPIHFSHNSPNYNDNNVNNDLSTEFQFFLDSCNKLASIDPNSIPIWYLNDNPTLGQSFYSISKLTRKFLLKYPLLYHDPLKSFLDIVGHSKFKKTIDLLTPVSQPKYLIGNNEQNMQNLKESDESEEFEEQKDSEESELSGLSELSGFSEYSEDSEDSEESDESDQSEENQTTSNLLNEENVYLETKKIKEKKWEFLYPFFKISKLTTKNEQDLIKRVQSLFSQSMSDFPISYITSFGQNIKAKMIFHLENLTFELENSRIIKIPYASKDNLNEYTFLTVNSADPKSLSFINNDERTIIQFKDVETSWVFFKLWKMFCYYQRKELNAIKINSNILGEDEELRSLCYRFINKGFKKVRYLSIENESQNKKNDVIQSEKKNGGEINKKTEKKNVEEEEFTEIEIEMNAEEENNLFYNYPKGSGSIIFKLKYMKFKTDFIGHKGKNIKIYFQNYKQIKAKLIQFKNKRGCYLHIQLINSKILTEKINVFFNTLKLCKFAYYYLKILLKNSKNENNDYKYQNIKRNNQNQFNKILKLNFNINGEGIMIQNRDVNILNKNSLFNTEYENKQINNEYKNKIYKQIKLTVNQKNSIIPVYIFSIFQDGKDLKEKIKNKMAVLKIYKLGFKINFEGQKHSLYKSKYEFNQFIILHAAYKRIFIIKNDDNNYLILGAYSEFYRDLIINYYLLFSKSRLYNKKMKVEDLQNELIFSNLLKKSKIKNEIMEKDFDNNNKCKKEFNSFRNETFINNRILQLLKENYIIKHDVIGDDKEKEEEDKEDYKDENDDNSFDIFSDEDSSDALFDNFLTDDDSDNNINNFRNKKRKKKSQKKNIEMGKINNNTMDFHKNDNKTTPNIENTEYLINLLNSFGKYIEKTNIKLFDNYFQINTLLNKKIKLKYNLYSSIIPLGMKKTNVCRFNLNENYCILIEFNNNKQQRSFILDFLKKKNNNLKQLNKIKNKSFYCHIQTNFGDRSSLINLNKDNFIILNENDFFCCEYDPEIVIYSNDNQMNIIILKIANLGFIKILFNHNNDNNNNNNNYNDDDDVEKKVNFKDQKKFLKKFKFNLNYYCNNNFDYYLSKKLINNLIIIKNYKKMSNQFNFTTKNLIFPELGFKHNKTLKFDLEFNIQCMENQNKHKGKLFIGKNFIKIEIFKKDKKKLYFQKYLQNIDFNFNSIKKKTIKIFPKNNINRKLQLKFISAKKRNMFINRILKNSSTLKMKNKKPSNLINILNADEKGIIRFDNKLIHFSIDNNKIDIKYNLPNDCKLFYYYPDNNKNNNNNNIHVLELKIKQNSIEKSIWLSFKTQELKEKFALIFNSILNDKKIIINDESSSSDEYKYDDGDIGKDDKSISFKIKLSQDETIHKNINEKILIKNKRFHINTLEKRILLNIEHCAIENKKMNLNQLILKYKKKSKKPTIYYLNFLNSNDKNHFFELSNQNFDIEKQKKVNKKKAIALESSSSFSLSTTGEENETEPQEKNVIHSDTENGTDTEVESDNKYYDEIENIIFKNDNEQIKINVKFHMEDERETKKGTITLVAPDRINIQIGEQNIESLNITNDTQLKINKKNMNLIHLFFPDKKIDIVISSLKDKQLLIKSFRELTNQSEIMIYNSSDSESDTNFDKNDFIQDINELNSNSAKDENYSGFYLSDENGGKIDKCEIQIIKNQGIIKIINSLKGISIYTIKSKLQIYRHPTIKCLLRFKFNIIKEKLYLLAPTKKLREEIIKNILPLIYIKKERFLIQIKDSDSIEDEFKPGMMDCLRNTLQLMDFKSNDKNKKVEIKKFNYIDLELRTNEKKKKMILLSKNDLHFRILFKYLNEKTFFIQFFTEKQELIKEKKFKKLDFFQRIKLQDKIQNIDLNEQFTNSIKFSSQIVNASIPNIIKNSPIIITFGQSRWAFRTILNQFFSIPYSTNIKIFFAKKKKKICKIELDQKTFLIFKFKKSEFIDDFKQLIYEKHI</sequence>
<feature type="compositionally biased region" description="Acidic residues" evidence="1">
    <location>
        <begin position="782"/>
        <end position="801"/>
    </location>
</feature>
<feature type="compositionally biased region" description="Acidic residues" evidence="1">
    <location>
        <begin position="139"/>
        <end position="154"/>
    </location>
</feature>
<evidence type="ECO:0000313" key="2">
    <source>
        <dbReference type="EMBL" id="KAJ3443058.1"/>
    </source>
</evidence>
<feature type="region of interest" description="Disordered" evidence="1">
    <location>
        <begin position="385"/>
        <end position="406"/>
    </location>
</feature>